<dbReference type="OrthoDB" id="603at2759"/>
<gene>
    <name evidence="3" type="ORF">EZS28_033415</name>
</gene>
<protein>
    <submittedName>
        <fullName evidence="3">Putative Ribosome-interacting GTPase 2</fullName>
    </submittedName>
</protein>
<name>A0A5J4UKR2_9EUKA</name>
<sequence>MPRRYLTVELFFLQLTEKIKDIESELTRTQKNKKTEYHIGLLKGKLARYRAQLLEFQSKSSGGGGTAFEVSKTGDARVALVGLPSVGKSSLHNILTQTNSVIGAYEFTTLTCVPGLLKMNGAKIQMLDLPGIIRGASVGRGRGKQVIATARTADLVMMIMDITGNPNQKKILTEELEAIGVRLNRKKPQISLRVKPSGTEPYS</sequence>
<dbReference type="Gene3D" id="3.40.50.300">
    <property type="entry name" value="P-loop containing nucleotide triphosphate hydrolases"/>
    <property type="match status" value="1"/>
</dbReference>
<feature type="non-terminal residue" evidence="3">
    <location>
        <position position="203"/>
    </location>
</feature>
<feature type="domain" description="OBG-type G" evidence="2">
    <location>
        <begin position="76"/>
        <end position="203"/>
    </location>
</feature>
<evidence type="ECO:0000313" key="4">
    <source>
        <dbReference type="Proteomes" id="UP000324800"/>
    </source>
</evidence>
<evidence type="ECO:0000256" key="1">
    <source>
        <dbReference type="ARBA" id="ARBA00022741"/>
    </source>
</evidence>
<dbReference type="EMBL" id="SNRW01014811">
    <property type="protein sequence ID" value="KAA6371058.1"/>
    <property type="molecule type" value="Genomic_DNA"/>
</dbReference>
<evidence type="ECO:0000313" key="3">
    <source>
        <dbReference type="EMBL" id="KAA6371058.1"/>
    </source>
</evidence>
<accession>A0A5J4UKR2</accession>
<comment type="caution">
    <text evidence="3">The sequence shown here is derived from an EMBL/GenBank/DDBJ whole genome shotgun (WGS) entry which is preliminary data.</text>
</comment>
<evidence type="ECO:0000259" key="2">
    <source>
        <dbReference type="PROSITE" id="PS51710"/>
    </source>
</evidence>
<dbReference type="NCBIfam" id="TIGR00231">
    <property type="entry name" value="small_GTP"/>
    <property type="match status" value="1"/>
</dbReference>
<dbReference type="InterPro" id="IPR005225">
    <property type="entry name" value="Small_GTP-bd"/>
</dbReference>
<dbReference type="PROSITE" id="PS51710">
    <property type="entry name" value="G_OBG"/>
    <property type="match status" value="1"/>
</dbReference>
<reference evidence="3 4" key="1">
    <citation type="submission" date="2019-03" db="EMBL/GenBank/DDBJ databases">
        <title>Single cell metagenomics reveals metabolic interactions within the superorganism composed of flagellate Streblomastix strix and complex community of Bacteroidetes bacteria on its surface.</title>
        <authorList>
            <person name="Treitli S.C."/>
            <person name="Kolisko M."/>
            <person name="Husnik F."/>
            <person name="Keeling P."/>
            <person name="Hampl V."/>
        </authorList>
    </citation>
    <scope>NUCLEOTIDE SEQUENCE [LARGE SCALE GENOMIC DNA]</scope>
    <source>
        <strain evidence="3">ST1C</strain>
    </source>
</reference>
<dbReference type="Pfam" id="PF01926">
    <property type="entry name" value="MMR_HSR1"/>
    <property type="match status" value="1"/>
</dbReference>
<dbReference type="InterPro" id="IPR031167">
    <property type="entry name" value="G_OBG"/>
</dbReference>
<dbReference type="PANTHER" id="PTHR43127">
    <property type="entry name" value="DEVELOPMENTALLY-REGULATED GTP-BINDING PROTEIN 2"/>
    <property type="match status" value="1"/>
</dbReference>
<dbReference type="InterPro" id="IPR006073">
    <property type="entry name" value="GTP-bd"/>
</dbReference>
<proteinExistence type="predicted"/>
<dbReference type="InterPro" id="IPR045001">
    <property type="entry name" value="DRG"/>
</dbReference>
<dbReference type="AlphaFoldDB" id="A0A5J4UKR2"/>
<dbReference type="PRINTS" id="PR00326">
    <property type="entry name" value="GTP1OBG"/>
</dbReference>
<dbReference type="SUPFAM" id="SSF52540">
    <property type="entry name" value="P-loop containing nucleoside triphosphate hydrolases"/>
    <property type="match status" value="1"/>
</dbReference>
<keyword evidence="1" id="KW-0547">Nucleotide-binding</keyword>
<dbReference type="GO" id="GO:0003924">
    <property type="term" value="F:GTPase activity"/>
    <property type="evidence" value="ECO:0007669"/>
    <property type="project" value="InterPro"/>
</dbReference>
<dbReference type="GO" id="GO:0005525">
    <property type="term" value="F:GTP binding"/>
    <property type="evidence" value="ECO:0007669"/>
    <property type="project" value="InterPro"/>
</dbReference>
<organism evidence="3 4">
    <name type="scientific">Streblomastix strix</name>
    <dbReference type="NCBI Taxonomy" id="222440"/>
    <lineage>
        <taxon>Eukaryota</taxon>
        <taxon>Metamonada</taxon>
        <taxon>Preaxostyla</taxon>
        <taxon>Oxymonadida</taxon>
        <taxon>Streblomastigidae</taxon>
        <taxon>Streblomastix</taxon>
    </lineage>
</organism>
<dbReference type="InterPro" id="IPR027417">
    <property type="entry name" value="P-loop_NTPase"/>
</dbReference>
<dbReference type="Proteomes" id="UP000324800">
    <property type="component" value="Unassembled WGS sequence"/>
</dbReference>